<keyword evidence="3" id="KW-1185">Reference proteome</keyword>
<feature type="transmembrane region" description="Helical" evidence="1">
    <location>
        <begin position="224"/>
        <end position="247"/>
    </location>
</feature>
<feature type="transmembrane region" description="Helical" evidence="1">
    <location>
        <begin position="7"/>
        <end position="27"/>
    </location>
</feature>
<feature type="transmembrane region" description="Helical" evidence="1">
    <location>
        <begin position="116"/>
        <end position="135"/>
    </location>
</feature>
<accession>A0A7X0SPT7</accession>
<protein>
    <submittedName>
        <fullName evidence="2">Uncharacterized protein</fullName>
    </submittedName>
</protein>
<dbReference type="EMBL" id="JACJVO010000031">
    <property type="protein sequence ID" value="MBB6733781.1"/>
    <property type="molecule type" value="Genomic_DNA"/>
</dbReference>
<evidence type="ECO:0000313" key="2">
    <source>
        <dbReference type="EMBL" id="MBB6733781.1"/>
    </source>
</evidence>
<gene>
    <name evidence="2" type="ORF">H7C18_22925</name>
</gene>
<keyword evidence="1" id="KW-0472">Membrane</keyword>
<feature type="transmembrane region" description="Helical" evidence="1">
    <location>
        <begin position="69"/>
        <end position="95"/>
    </location>
</feature>
<evidence type="ECO:0000256" key="1">
    <source>
        <dbReference type="SAM" id="Phobius"/>
    </source>
</evidence>
<sequence>MALRHKYVLVVLFLYRLLWGFFLYRFVDSLVSPILARFPDDHPDPNALRLFLIEAQFRLLKTDIAHETLWLLAGLFLIRMAITPLVNAGLYYSFYHSDEAQGTRVLSGIRRRWKPVALLYALENVLLLLPAVWIAPMAKALFFADPSLQDWLRAMLPYLLAWAAWGFAVHLASQFMQFGAASGRGILQGLLRAFRVALPLCGVSLAIIGLGAAASLVVTTAALLWTGFFAVALHQGFQLVRSLIALWTSASQYELWKPESAG</sequence>
<keyword evidence="1" id="KW-1133">Transmembrane helix</keyword>
<reference evidence="2 3" key="1">
    <citation type="submission" date="2020-08" db="EMBL/GenBank/DDBJ databases">
        <title>Cohnella phylogeny.</title>
        <authorList>
            <person name="Dunlap C."/>
        </authorList>
    </citation>
    <scope>NUCLEOTIDE SEQUENCE [LARGE SCALE GENOMIC DNA]</scope>
    <source>
        <strain evidence="2 3">CBP 2801</strain>
    </source>
</reference>
<dbReference type="Proteomes" id="UP000564644">
    <property type="component" value="Unassembled WGS sequence"/>
</dbReference>
<dbReference type="RefSeq" id="WP_185131445.1">
    <property type="nucleotide sequence ID" value="NZ_JACJVO010000031.1"/>
</dbReference>
<feature type="transmembrane region" description="Helical" evidence="1">
    <location>
        <begin position="155"/>
        <end position="175"/>
    </location>
</feature>
<keyword evidence="1" id="KW-0812">Transmembrane</keyword>
<organism evidence="2 3">
    <name type="scientific">Cohnella zeiphila</name>
    <dbReference type="NCBI Taxonomy" id="2761120"/>
    <lineage>
        <taxon>Bacteria</taxon>
        <taxon>Bacillati</taxon>
        <taxon>Bacillota</taxon>
        <taxon>Bacilli</taxon>
        <taxon>Bacillales</taxon>
        <taxon>Paenibacillaceae</taxon>
        <taxon>Cohnella</taxon>
    </lineage>
</organism>
<dbReference type="AlphaFoldDB" id="A0A7X0SPT7"/>
<proteinExistence type="predicted"/>
<comment type="caution">
    <text evidence="2">The sequence shown here is derived from an EMBL/GenBank/DDBJ whole genome shotgun (WGS) entry which is preliminary data.</text>
</comment>
<feature type="transmembrane region" description="Helical" evidence="1">
    <location>
        <begin position="196"/>
        <end position="218"/>
    </location>
</feature>
<evidence type="ECO:0000313" key="3">
    <source>
        <dbReference type="Proteomes" id="UP000564644"/>
    </source>
</evidence>
<name>A0A7X0SPT7_9BACL</name>